<evidence type="ECO:0000256" key="4">
    <source>
        <dbReference type="SAM" id="MobiDB-lite"/>
    </source>
</evidence>
<accession>A0A0D6MA95</accession>
<dbReference type="GO" id="GO:0006388">
    <property type="term" value="P:tRNA splicing, via endonucleolytic cleavage and ligation"/>
    <property type="evidence" value="ECO:0007669"/>
    <property type="project" value="InterPro"/>
</dbReference>
<sequence length="245" mass="27989">MVVTSAMSSEDQAPYFIAPEQVTLLVQYGYARVREALPDRPVLPPTSSTAEVPTPSEVEEERARLIAVGRKAKALKRSKMGDGSTAKELRVSKNDTVGIEVSPEEILEVVMEIRQRKAGEDDEKFIHFLKIETDGNLYRWLDDYEIPVPSTREFRARELVYHDLWRKGLPGDVHAKFLCEFVLDDENLSPLNLISLVRVATQDYHLYMLSIQVKKNLLVAVVPSDSNLPHYITIDWFKPYTKELE</sequence>
<comment type="similarity">
    <text evidence="1">Belongs to the tRNA-intron endonuclease family.</text>
</comment>
<dbReference type="InterPro" id="IPR011856">
    <property type="entry name" value="tRNA_endonuc-like_dom_sf"/>
</dbReference>
<keyword evidence="6" id="KW-1185">Reference proteome</keyword>
<comment type="catalytic activity">
    <reaction evidence="3">
        <text>pretRNA = a 3'-half-tRNA molecule with a 5'-OH end + a 5'-half-tRNA molecule with a 2',3'-cyclic phosphate end + an intron with a 2',3'-cyclic phosphate and a 5'-hydroxyl terminus.</text>
        <dbReference type="EC" id="4.6.1.16"/>
    </reaction>
</comment>
<keyword evidence="5" id="KW-0255">Endonuclease</keyword>
<dbReference type="InterPro" id="IPR006677">
    <property type="entry name" value="tRNA_intron_Endonuc_cat-like"/>
</dbReference>
<name>A0A0D6MA95_9BILA</name>
<proteinExistence type="inferred from homology"/>
<evidence type="ECO:0000313" key="6">
    <source>
        <dbReference type="Proteomes" id="UP000054495"/>
    </source>
</evidence>
<keyword evidence="5" id="KW-0540">Nuclease</keyword>
<dbReference type="Proteomes" id="UP000054495">
    <property type="component" value="Unassembled WGS sequence"/>
</dbReference>
<gene>
    <name evidence="5" type="ORF">ANCCEY_00405</name>
</gene>
<keyword evidence="5" id="KW-0378">Hydrolase</keyword>
<dbReference type="SUPFAM" id="SSF53032">
    <property type="entry name" value="tRNA-intron endonuclease catalytic domain-like"/>
    <property type="match status" value="1"/>
</dbReference>
<dbReference type="Gene3D" id="3.40.1350.10">
    <property type="match status" value="1"/>
</dbReference>
<evidence type="ECO:0000256" key="2">
    <source>
        <dbReference type="ARBA" id="ARBA00012573"/>
    </source>
</evidence>
<dbReference type="GO" id="GO:0003676">
    <property type="term" value="F:nucleic acid binding"/>
    <property type="evidence" value="ECO:0007669"/>
    <property type="project" value="InterPro"/>
</dbReference>
<evidence type="ECO:0000256" key="1">
    <source>
        <dbReference type="ARBA" id="ARBA00008078"/>
    </source>
</evidence>
<dbReference type="GO" id="GO:0000213">
    <property type="term" value="F:tRNA-intron lyase activity"/>
    <property type="evidence" value="ECO:0007669"/>
    <property type="project" value="UniProtKB-EC"/>
</dbReference>
<feature type="region of interest" description="Disordered" evidence="4">
    <location>
        <begin position="40"/>
        <end position="59"/>
    </location>
</feature>
<evidence type="ECO:0000313" key="5">
    <source>
        <dbReference type="EMBL" id="EPB80508.1"/>
    </source>
</evidence>
<dbReference type="InterPro" id="IPR036167">
    <property type="entry name" value="tRNA_intron_Endo_cat-like_sf"/>
</dbReference>
<dbReference type="CDD" id="cd22363">
    <property type="entry name" value="tRNA-intron_lyase_C"/>
    <property type="match status" value="1"/>
</dbReference>
<dbReference type="EMBL" id="KE124779">
    <property type="protein sequence ID" value="EPB80508.1"/>
    <property type="molecule type" value="Genomic_DNA"/>
</dbReference>
<reference evidence="5 6" key="1">
    <citation type="submission" date="2013-05" db="EMBL/GenBank/DDBJ databases">
        <title>Draft genome of the parasitic nematode Anyclostoma ceylanicum.</title>
        <authorList>
            <person name="Mitreva M."/>
        </authorList>
    </citation>
    <scope>NUCLEOTIDE SEQUENCE [LARGE SCALE GENOMIC DNA]</scope>
</reference>
<dbReference type="EC" id="4.6.1.16" evidence="2"/>
<dbReference type="GO" id="GO:0005634">
    <property type="term" value="C:nucleus"/>
    <property type="evidence" value="ECO:0007669"/>
    <property type="project" value="UniProtKB-ARBA"/>
</dbReference>
<organism evidence="5 6">
    <name type="scientific">Ancylostoma ceylanicum</name>
    <dbReference type="NCBI Taxonomy" id="53326"/>
    <lineage>
        <taxon>Eukaryota</taxon>
        <taxon>Metazoa</taxon>
        <taxon>Ecdysozoa</taxon>
        <taxon>Nematoda</taxon>
        <taxon>Chromadorea</taxon>
        <taxon>Rhabditida</taxon>
        <taxon>Rhabditina</taxon>
        <taxon>Rhabditomorpha</taxon>
        <taxon>Strongyloidea</taxon>
        <taxon>Ancylostomatidae</taxon>
        <taxon>Ancylostomatinae</taxon>
        <taxon>Ancylostoma</taxon>
    </lineage>
</organism>
<protein>
    <recommendedName>
        <fullName evidence="2">tRNA-intron lyase</fullName>
        <ecNumber evidence="2">4.6.1.16</ecNumber>
    </recommendedName>
</protein>
<evidence type="ECO:0000256" key="3">
    <source>
        <dbReference type="ARBA" id="ARBA00034031"/>
    </source>
</evidence>
<dbReference type="AlphaFoldDB" id="A0A0D6MA95"/>